<name>A0A818ZZ06_9BILA</name>
<proteinExistence type="predicted"/>
<organism evidence="2 3">
    <name type="scientific">Adineta steineri</name>
    <dbReference type="NCBI Taxonomy" id="433720"/>
    <lineage>
        <taxon>Eukaryota</taxon>
        <taxon>Metazoa</taxon>
        <taxon>Spiralia</taxon>
        <taxon>Gnathifera</taxon>
        <taxon>Rotifera</taxon>
        <taxon>Eurotatoria</taxon>
        <taxon>Bdelloidea</taxon>
        <taxon>Adinetida</taxon>
        <taxon>Adinetidae</taxon>
        <taxon>Adineta</taxon>
    </lineage>
</organism>
<evidence type="ECO:0000313" key="3">
    <source>
        <dbReference type="Proteomes" id="UP000663881"/>
    </source>
</evidence>
<dbReference type="AlphaFoldDB" id="A0A818ZZ06"/>
<accession>A0A818ZZ06</accession>
<sequence length="74" mass="8354">MDDRLLLSDNTDDDQAQGDGSLSSMTSDDNDDDDEDAENTRPLTSSLTSFLSNEDIDKCLYVTNINWRRRFSVS</sequence>
<feature type="compositionally biased region" description="Acidic residues" evidence="1">
    <location>
        <begin position="28"/>
        <end position="37"/>
    </location>
</feature>
<reference evidence="2" key="1">
    <citation type="submission" date="2021-02" db="EMBL/GenBank/DDBJ databases">
        <authorList>
            <person name="Nowell W R."/>
        </authorList>
    </citation>
    <scope>NUCLEOTIDE SEQUENCE</scope>
</reference>
<protein>
    <submittedName>
        <fullName evidence="2">Uncharacterized protein</fullName>
    </submittedName>
</protein>
<evidence type="ECO:0000256" key="1">
    <source>
        <dbReference type="SAM" id="MobiDB-lite"/>
    </source>
</evidence>
<dbReference type="EMBL" id="CAJOAY010001008">
    <property type="protein sequence ID" value="CAF3776580.1"/>
    <property type="molecule type" value="Genomic_DNA"/>
</dbReference>
<comment type="caution">
    <text evidence="2">The sequence shown here is derived from an EMBL/GenBank/DDBJ whole genome shotgun (WGS) entry which is preliminary data.</text>
</comment>
<dbReference type="Proteomes" id="UP000663881">
    <property type="component" value="Unassembled WGS sequence"/>
</dbReference>
<gene>
    <name evidence="2" type="ORF">OKA104_LOCUS17131</name>
</gene>
<feature type="region of interest" description="Disordered" evidence="1">
    <location>
        <begin position="1"/>
        <end position="45"/>
    </location>
</feature>
<feature type="compositionally biased region" description="Polar residues" evidence="1">
    <location>
        <begin position="18"/>
        <end position="27"/>
    </location>
</feature>
<evidence type="ECO:0000313" key="2">
    <source>
        <dbReference type="EMBL" id="CAF3776580.1"/>
    </source>
</evidence>